<evidence type="ECO:0000313" key="1">
    <source>
        <dbReference type="EMBL" id="MFD2867480.1"/>
    </source>
</evidence>
<organism evidence="1 2">
    <name type="scientific">Kurthia populi</name>
    <dbReference type="NCBI Taxonomy" id="1562132"/>
    <lineage>
        <taxon>Bacteria</taxon>
        <taxon>Bacillati</taxon>
        <taxon>Bacillota</taxon>
        <taxon>Bacilli</taxon>
        <taxon>Bacillales</taxon>
        <taxon>Caryophanaceae</taxon>
        <taxon>Kurthia</taxon>
    </lineage>
</organism>
<evidence type="ECO:0000313" key="2">
    <source>
        <dbReference type="Proteomes" id="UP001597568"/>
    </source>
</evidence>
<keyword evidence="2" id="KW-1185">Reference proteome</keyword>
<dbReference type="RefSeq" id="WP_380146770.1">
    <property type="nucleotide sequence ID" value="NZ_JBHUOR010000018.1"/>
</dbReference>
<accession>A0ABW5XWW8</accession>
<reference evidence="2" key="1">
    <citation type="journal article" date="2019" name="Int. J. Syst. Evol. Microbiol.">
        <title>The Global Catalogue of Microorganisms (GCM) 10K type strain sequencing project: providing services to taxonomists for standard genome sequencing and annotation.</title>
        <authorList>
            <consortium name="The Broad Institute Genomics Platform"/>
            <consortium name="The Broad Institute Genome Sequencing Center for Infectious Disease"/>
            <person name="Wu L."/>
            <person name="Ma J."/>
        </authorList>
    </citation>
    <scope>NUCLEOTIDE SEQUENCE [LARGE SCALE GENOMIC DNA]</scope>
    <source>
        <strain evidence="2">KCTC 33522</strain>
    </source>
</reference>
<sequence>MIHNFTRLINKYAAKDVLLVPLLDENAEGSWVDGEWVEPEKVEPVPLHCAIVPMTDKQIYDSGGRYTSSDRQVYTHTKLQTKQQIVYRKVTYSVEEEADHTEYGDFFIYTARRVNPNA</sequence>
<name>A0ABW5XWW8_9BACL</name>
<evidence type="ECO:0008006" key="3">
    <source>
        <dbReference type="Google" id="ProtNLM"/>
    </source>
</evidence>
<comment type="caution">
    <text evidence="1">The sequence shown here is derived from an EMBL/GenBank/DDBJ whole genome shotgun (WGS) entry which is preliminary data.</text>
</comment>
<protein>
    <recommendedName>
        <fullName evidence="3">Head-tail adaptor protein</fullName>
    </recommendedName>
</protein>
<gene>
    <name evidence="1" type="ORF">ACFSY7_03050</name>
</gene>
<dbReference type="Proteomes" id="UP001597568">
    <property type="component" value="Unassembled WGS sequence"/>
</dbReference>
<dbReference type="EMBL" id="JBHUOR010000018">
    <property type="protein sequence ID" value="MFD2867480.1"/>
    <property type="molecule type" value="Genomic_DNA"/>
</dbReference>
<proteinExistence type="predicted"/>